<dbReference type="PROSITE" id="PS50850">
    <property type="entry name" value="MFS"/>
    <property type="match status" value="1"/>
</dbReference>
<dbReference type="GO" id="GO:0016020">
    <property type="term" value="C:membrane"/>
    <property type="evidence" value="ECO:0007669"/>
    <property type="project" value="UniProtKB-SubCell"/>
</dbReference>
<keyword evidence="4 6" id="KW-1133">Transmembrane helix</keyword>
<dbReference type="InterPro" id="IPR044770">
    <property type="entry name" value="MFS_spinster-like"/>
</dbReference>
<evidence type="ECO:0000313" key="8">
    <source>
        <dbReference type="EMBL" id="SHF75358.1"/>
    </source>
</evidence>
<feature type="transmembrane region" description="Helical" evidence="6">
    <location>
        <begin position="181"/>
        <end position="200"/>
    </location>
</feature>
<dbReference type="STRING" id="494016.SAMN04487965_2618"/>
<evidence type="ECO:0000313" key="9">
    <source>
        <dbReference type="Proteomes" id="UP000184170"/>
    </source>
</evidence>
<accession>A0A1M5E7Y2</accession>
<evidence type="ECO:0000256" key="4">
    <source>
        <dbReference type="ARBA" id="ARBA00022989"/>
    </source>
</evidence>
<proteinExistence type="predicted"/>
<dbReference type="AlphaFoldDB" id="A0A1M5E7Y2"/>
<feature type="transmembrane region" description="Helical" evidence="6">
    <location>
        <begin position="363"/>
        <end position="382"/>
    </location>
</feature>
<reference evidence="9" key="1">
    <citation type="submission" date="2016-11" db="EMBL/GenBank/DDBJ databases">
        <authorList>
            <person name="Varghese N."/>
            <person name="Submissions S."/>
        </authorList>
    </citation>
    <scope>NUCLEOTIDE SEQUENCE [LARGE SCALE GENOMIC DNA]</scope>
    <source>
        <strain evidence="9">CGMCC 1.7063</strain>
    </source>
</reference>
<feature type="transmembrane region" description="Helical" evidence="6">
    <location>
        <begin position="233"/>
        <end position="254"/>
    </location>
</feature>
<dbReference type="CDD" id="cd17328">
    <property type="entry name" value="MFS_spinster_like"/>
    <property type="match status" value="1"/>
</dbReference>
<feature type="domain" description="Major facilitator superfamily (MFS) profile" evidence="7">
    <location>
        <begin position="25"/>
        <end position="424"/>
    </location>
</feature>
<keyword evidence="2" id="KW-0813">Transport</keyword>
<feature type="transmembrane region" description="Helical" evidence="6">
    <location>
        <begin position="24"/>
        <end position="47"/>
    </location>
</feature>
<dbReference type="OrthoDB" id="6057322at2"/>
<organism evidence="8 9">
    <name type="scientific">Microbulbifer donghaiensis</name>
    <dbReference type="NCBI Taxonomy" id="494016"/>
    <lineage>
        <taxon>Bacteria</taxon>
        <taxon>Pseudomonadati</taxon>
        <taxon>Pseudomonadota</taxon>
        <taxon>Gammaproteobacteria</taxon>
        <taxon>Cellvibrionales</taxon>
        <taxon>Microbulbiferaceae</taxon>
        <taxon>Microbulbifer</taxon>
    </lineage>
</organism>
<dbReference type="InterPro" id="IPR011701">
    <property type="entry name" value="MFS"/>
</dbReference>
<dbReference type="InterPro" id="IPR020846">
    <property type="entry name" value="MFS_dom"/>
</dbReference>
<feature type="transmembrane region" description="Helical" evidence="6">
    <location>
        <begin position="266"/>
        <end position="286"/>
    </location>
</feature>
<evidence type="ECO:0000259" key="7">
    <source>
        <dbReference type="PROSITE" id="PS50850"/>
    </source>
</evidence>
<dbReference type="Pfam" id="PF07690">
    <property type="entry name" value="MFS_1"/>
    <property type="match status" value="1"/>
</dbReference>
<evidence type="ECO:0000256" key="5">
    <source>
        <dbReference type="ARBA" id="ARBA00023136"/>
    </source>
</evidence>
<evidence type="ECO:0000256" key="2">
    <source>
        <dbReference type="ARBA" id="ARBA00022448"/>
    </source>
</evidence>
<feature type="transmembrane region" description="Helical" evidence="6">
    <location>
        <begin position="402"/>
        <end position="420"/>
    </location>
</feature>
<dbReference type="GO" id="GO:0022857">
    <property type="term" value="F:transmembrane transporter activity"/>
    <property type="evidence" value="ECO:0007669"/>
    <property type="project" value="InterPro"/>
</dbReference>
<gene>
    <name evidence="8" type="ORF">SAMN04487965_2618</name>
</gene>
<feature type="transmembrane region" description="Helical" evidence="6">
    <location>
        <begin position="150"/>
        <end position="169"/>
    </location>
</feature>
<evidence type="ECO:0000256" key="6">
    <source>
        <dbReference type="SAM" id="Phobius"/>
    </source>
</evidence>
<dbReference type="RefSeq" id="WP_073275843.1">
    <property type="nucleotide sequence ID" value="NZ_FQVA01000003.1"/>
</dbReference>
<name>A0A1M5E7Y2_9GAMM</name>
<dbReference type="PANTHER" id="PTHR23505:SF79">
    <property type="entry name" value="PROTEIN SPINSTER"/>
    <property type="match status" value="1"/>
</dbReference>
<protein>
    <submittedName>
        <fullName evidence="8">Predicted arabinose efflux permease, MFS family</fullName>
    </submittedName>
</protein>
<dbReference type="InterPro" id="IPR036259">
    <property type="entry name" value="MFS_trans_sf"/>
</dbReference>
<dbReference type="PANTHER" id="PTHR23505">
    <property type="entry name" value="SPINSTER"/>
    <property type="match status" value="1"/>
</dbReference>
<comment type="subcellular location">
    <subcellularLocation>
        <location evidence="1">Membrane</location>
        <topology evidence="1">Multi-pass membrane protein</topology>
    </subcellularLocation>
</comment>
<keyword evidence="3 6" id="KW-0812">Transmembrane</keyword>
<feature type="transmembrane region" description="Helical" evidence="6">
    <location>
        <begin position="331"/>
        <end position="351"/>
    </location>
</feature>
<keyword evidence="5 6" id="KW-0472">Membrane</keyword>
<dbReference type="SUPFAM" id="SSF103473">
    <property type="entry name" value="MFS general substrate transporter"/>
    <property type="match status" value="1"/>
</dbReference>
<evidence type="ECO:0000256" key="1">
    <source>
        <dbReference type="ARBA" id="ARBA00004141"/>
    </source>
</evidence>
<sequence length="435" mass="46255">MNTANPATSVASANGAGLVAVRRYALTLLTLVYVLNFVDRQILAILLPAIKEEFLVGDAVLGALSGTAFALFYVTLGVPIARLADRVNRRNLISAAIGVWSLMTAVCGLAANIWHLALARIGVGVGEAGLSPPAYSMIADYYPPEKRAGAMGIYSLGISIGILLAYLAGGWIAQNIGWREAFFIVGLPGILLALVFRFTVREPARGASENIHDESAQPAMGDVLRALWRRRSFIHMSTGAGLSTFVAYAVINFTPSFVVRSFDASIVQLGLYLGLIFGIGSGLAYFLGGRMADSLGGQGHGRTLRVIAWSMLASVLFFAFTYGATSVQLSVASLFIPFMVQNVYLAPVLALVQGLVSLGMRAVAGAVFLLIVNSIGLALGPLLTGALSDALAPSFGAESMRYALLAVCTLIMPWSAWHFWRASRTIESDLESARR</sequence>
<evidence type="ECO:0000256" key="3">
    <source>
        <dbReference type="ARBA" id="ARBA00022692"/>
    </source>
</evidence>
<feature type="transmembrane region" description="Helical" evidence="6">
    <location>
        <begin position="92"/>
        <end position="111"/>
    </location>
</feature>
<dbReference type="Proteomes" id="UP000184170">
    <property type="component" value="Unassembled WGS sequence"/>
</dbReference>
<dbReference type="Gene3D" id="1.20.1250.20">
    <property type="entry name" value="MFS general substrate transporter like domains"/>
    <property type="match status" value="1"/>
</dbReference>
<feature type="transmembrane region" description="Helical" evidence="6">
    <location>
        <begin position="59"/>
        <end position="80"/>
    </location>
</feature>
<keyword evidence="9" id="KW-1185">Reference proteome</keyword>
<feature type="transmembrane region" description="Helical" evidence="6">
    <location>
        <begin position="306"/>
        <end position="325"/>
    </location>
</feature>
<dbReference type="EMBL" id="FQVA01000003">
    <property type="protein sequence ID" value="SHF75358.1"/>
    <property type="molecule type" value="Genomic_DNA"/>
</dbReference>